<organism evidence="4">
    <name type="scientific">Cacopsylla melanoneura</name>
    <dbReference type="NCBI Taxonomy" id="428564"/>
    <lineage>
        <taxon>Eukaryota</taxon>
        <taxon>Metazoa</taxon>
        <taxon>Ecdysozoa</taxon>
        <taxon>Arthropoda</taxon>
        <taxon>Hexapoda</taxon>
        <taxon>Insecta</taxon>
        <taxon>Pterygota</taxon>
        <taxon>Neoptera</taxon>
        <taxon>Paraneoptera</taxon>
        <taxon>Hemiptera</taxon>
        <taxon>Sternorrhyncha</taxon>
        <taxon>Psylloidea</taxon>
        <taxon>Psyllidae</taxon>
        <taxon>Psyllinae</taxon>
        <taxon>Cacopsylla</taxon>
    </lineage>
</organism>
<dbReference type="EMBL" id="HBUF01395421">
    <property type="protein sequence ID" value="CAG6735332.1"/>
    <property type="molecule type" value="Transcribed_RNA"/>
</dbReference>
<feature type="region of interest" description="Disordered" evidence="1">
    <location>
        <begin position="25"/>
        <end position="53"/>
    </location>
</feature>
<dbReference type="Pfam" id="PF25298">
    <property type="entry name" value="Baculo_FP_2nd"/>
    <property type="match status" value="1"/>
</dbReference>
<proteinExistence type="predicted"/>
<keyword evidence="2" id="KW-0732">Signal</keyword>
<evidence type="ECO:0000256" key="1">
    <source>
        <dbReference type="SAM" id="MobiDB-lite"/>
    </source>
</evidence>
<dbReference type="EMBL" id="HBUF01395420">
    <property type="protein sequence ID" value="CAG6735331.1"/>
    <property type="molecule type" value="Transcribed_RNA"/>
</dbReference>
<reference evidence="4" key="1">
    <citation type="submission" date="2021-05" db="EMBL/GenBank/DDBJ databases">
        <authorList>
            <person name="Alioto T."/>
            <person name="Alioto T."/>
            <person name="Gomez Garrido J."/>
        </authorList>
    </citation>
    <scope>NUCLEOTIDE SEQUENCE</scope>
</reference>
<evidence type="ECO:0000256" key="2">
    <source>
        <dbReference type="SAM" id="SignalP"/>
    </source>
</evidence>
<feature type="chain" id="PRO_5036428927" description="FP protein C-terminal domain-containing protein" evidence="2">
    <location>
        <begin position="20"/>
        <end position="276"/>
    </location>
</feature>
<dbReference type="EMBL" id="HBUF01214678">
    <property type="protein sequence ID" value="CAG6666587.1"/>
    <property type="molecule type" value="Transcribed_RNA"/>
</dbReference>
<sequence length="276" mass="32614">MACFVLTLLLMISVYCLNAHDSQKSSLGDARKKEQSMMGPEANMNTGNEEHNEEQSMIEKLQYRMRREAVTPWTKSENETKTLYPLVMDRNIVVSGAHPVGKNESIMRRVEQIGQRIGIQEPLKDVRQAWRIWLPSVQKQVLIIKLRSKKAIVNWMIKYRKRKLWEEKLYMNEQMTKEAYSLVRHSKQLAKKHNWSHVWIQKGRIFLRQTNLGAKYKVESFEHLYHVMNISTTRPLHEIKMNLTTTNMDKDKINDENQFAEFLDKYNSKESDEGKV</sequence>
<dbReference type="AlphaFoldDB" id="A0A8D8YVU2"/>
<dbReference type="EMBL" id="HBUF01214677">
    <property type="protein sequence ID" value="CAG6666586.1"/>
    <property type="molecule type" value="Transcribed_RNA"/>
</dbReference>
<dbReference type="EMBL" id="HBUF01049894">
    <property type="protein sequence ID" value="CAG6621310.1"/>
    <property type="molecule type" value="Transcribed_RNA"/>
</dbReference>
<name>A0A8D8YVU2_9HEMI</name>
<accession>A0A8D8YVU2</accession>
<dbReference type="EMBL" id="HBUF01049893">
    <property type="protein sequence ID" value="CAG6621309.1"/>
    <property type="molecule type" value="Transcribed_RNA"/>
</dbReference>
<protein>
    <recommendedName>
        <fullName evidence="3">FP protein C-terminal domain-containing protein</fullName>
    </recommendedName>
</protein>
<evidence type="ECO:0000259" key="3">
    <source>
        <dbReference type="Pfam" id="PF25298"/>
    </source>
</evidence>
<dbReference type="EMBL" id="HBUF01566557">
    <property type="protein sequence ID" value="CAG6764775.1"/>
    <property type="molecule type" value="Transcribed_RNA"/>
</dbReference>
<evidence type="ECO:0000313" key="4">
    <source>
        <dbReference type="EMBL" id="CAG6735331.1"/>
    </source>
</evidence>
<dbReference type="EMBL" id="HBUF01566556">
    <property type="protein sequence ID" value="CAG6764774.1"/>
    <property type="molecule type" value="Transcribed_RNA"/>
</dbReference>
<dbReference type="InterPro" id="IPR057251">
    <property type="entry name" value="FP_C"/>
</dbReference>
<feature type="signal peptide" evidence="2">
    <location>
        <begin position="1"/>
        <end position="19"/>
    </location>
</feature>
<feature type="domain" description="FP protein C-terminal" evidence="3">
    <location>
        <begin position="176"/>
        <end position="211"/>
    </location>
</feature>